<sequence length="65" mass="7235">MQAGRVRPLVVARRRDLPAQTGARDAMDRRDHHVAAQAQDRHPREVPIGGGTRRNQPYLGQATAK</sequence>
<reference evidence="2 3" key="1">
    <citation type="submission" date="2019-06" db="EMBL/GenBank/DDBJ databases">
        <title>Whole genome shotgun sequence of Streptomyces spinoverrucosus NBRC 14228.</title>
        <authorList>
            <person name="Hosoyama A."/>
            <person name="Uohara A."/>
            <person name="Ohji S."/>
            <person name="Ichikawa N."/>
        </authorList>
    </citation>
    <scope>NUCLEOTIDE SEQUENCE [LARGE SCALE GENOMIC DNA]</scope>
    <source>
        <strain evidence="2 3">NBRC 14228</strain>
    </source>
</reference>
<organism evidence="2 3">
    <name type="scientific">Streptomyces spinoverrucosus</name>
    <dbReference type="NCBI Taxonomy" id="284043"/>
    <lineage>
        <taxon>Bacteria</taxon>
        <taxon>Bacillati</taxon>
        <taxon>Actinomycetota</taxon>
        <taxon>Actinomycetes</taxon>
        <taxon>Kitasatosporales</taxon>
        <taxon>Streptomycetaceae</taxon>
        <taxon>Streptomyces</taxon>
    </lineage>
</organism>
<dbReference type="EMBL" id="BJND01000019">
    <property type="protein sequence ID" value="GEC05226.1"/>
    <property type="molecule type" value="Genomic_DNA"/>
</dbReference>
<feature type="region of interest" description="Disordered" evidence="1">
    <location>
        <begin position="14"/>
        <end position="65"/>
    </location>
</feature>
<evidence type="ECO:0000313" key="3">
    <source>
        <dbReference type="Proteomes" id="UP000317881"/>
    </source>
</evidence>
<proteinExistence type="predicted"/>
<evidence type="ECO:0000313" key="2">
    <source>
        <dbReference type="EMBL" id="GEC05226.1"/>
    </source>
</evidence>
<protein>
    <submittedName>
        <fullName evidence="2">Uncharacterized protein</fullName>
    </submittedName>
</protein>
<gene>
    <name evidence="2" type="ORF">SSP24_28810</name>
</gene>
<feature type="compositionally biased region" description="Basic and acidic residues" evidence="1">
    <location>
        <begin position="25"/>
        <end position="45"/>
    </location>
</feature>
<comment type="caution">
    <text evidence="2">The sequence shown here is derived from an EMBL/GenBank/DDBJ whole genome shotgun (WGS) entry which is preliminary data.</text>
</comment>
<keyword evidence="3" id="KW-1185">Reference proteome</keyword>
<name>A0A4Y3VJM0_9ACTN</name>
<dbReference type="AlphaFoldDB" id="A0A4Y3VJM0"/>
<evidence type="ECO:0000256" key="1">
    <source>
        <dbReference type="SAM" id="MobiDB-lite"/>
    </source>
</evidence>
<accession>A0A4Y3VJM0</accession>
<dbReference type="Proteomes" id="UP000317881">
    <property type="component" value="Unassembled WGS sequence"/>
</dbReference>